<accession>A0AAV1UV96</accession>
<organism evidence="1 2">
    <name type="scientific">Peronospora matthiolae</name>
    <dbReference type="NCBI Taxonomy" id="2874970"/>
    <lineage>
        <taxon>Eukaryota</taxon>
        <taxon>Sar</taxon>
        <taxon>Stramenopiles</taxon>
        <taxon>Oomycota</taxon>
        <taxon>Peronosporomycetes</taxon>
        <taxon>Peronosporales</taxon>
        <taxon>Peronosporaceae</taxon>
        <taxon>Peronospora</taxon>
    </lineage>
</organism>
<gene>
    <name evidence="1" type="ORF">PM001_LOCUS23620</name>
</gene>
<name>A0AAV1UV96_9STRA</name>
<dbReference type="EMBL" id="CAKLBY020000230">
    <property type="protein sequence ID" value="CAK7938470.1"/>
    <property type="molecule type" value="Genomic_DNA"/>
</dbReference>
<protein>
    <submittedName>
        <fullName evidence="1">Uncharacterized protein</fullName>
    </submittedName>
</protein>
<sequence length="164" mass="18224">MTERESIELDVTVILPVTKENFGVPESNSSRESHVEGVFPQPPADVFSQESAETVNVLVNVGSSVGAYTLDLVTPPKSGLEVVKLPTLECKRLFRGLRGDKIKQICALVTENEYVAKIWSAQVFAENERILSGSTMNNSVLDEKTRIERYTSQSWESLKTNPLH</sequence>
<comment type="caution">
    <text evidence="1">The sequence shown here is derived from an EMBL/GenBank/DDBJ whole genome shotgun (WGS) entry which is preliminary data.</text>
</comment>
<evidence type="ECO:0000313" key="1">
    <source>
        <dbReference type="EMBL" id="CAK7938470.1"/>
    </source>
</evidence>
<proteinExistence type="predicted"/>
<evidence type="ECO:0000313" key="2">
    <source>
        <dbReference type="Proteomes" id="UP001162060"/>
    </source>
</evidence>
<dbReference type="AlphaFoldDB" id="A0AAV1UV96"/>
<reference evidence="1" key="1">
    <citation type="submission" date="2024-01" db="EMBL/GenBank/DDBJ databases">
        <authorList>
            <person name="Webb A."/>
        </authorList>
    </citation>
    <scope>NUCLEOTIDE SEQUENCE</scope>
    <source>
        <strain evidence="1">Pm1</strain>
    </source>
</reference>
<dbReference type="Proteomes" id="UP001162060">
    <property type="component" value="Unassembled WGS sequence"/>
</dbReference>